<dbReference type="Proteomes" id="UP000039324">
    <property type="component" value="Unassembled WGS sequence"/>
</dbReference>
<dbReference type="AlphaFoldDB" id="A0A0G4J0F6"/>
<dbReference type="EMBL" id="CDSF01000107">
    <property type="protein sequence ID" value="CEP01070.1"/>
    <property type="molecule type" value="Genomic_DNA"/>
</dbReference>
<organism evidence="2 3">
    <name type="scientific">Plasmodiophora brassicae</name>
    <name type="common">Clubroot disease agent</name>
    <dbReference type="NCBI Taxonomy" id="37360"/>
    <lineage>
        <taxon>Eukaryota</taxon>
        <taxon>Sar</taxon>
        <taxon>Rhizaria</taxon>
        <taxon>Endomyxa</taxon>
        <taxon>Phytomyxea</taxon>
        <taxon>Plasmodiophorida</taxon>
        <taxon>Plasmodiophoridae</taxon>
        <taxon>Plasmodiophora</taxon>
    </lineage>
</organism>
<accession>A0A0G4J0F6</accession>
<feature type="region of interest" description="Disordered" evidence="1">
    <location>
        <begin position="96"/>
        <end position="116"/>
    </location>
</feature>
<evidence type="ECO:0000313" key="2">
    <source>
        <dbReference type="EMBL" id="CEP01070.1"/>
    </source>
</evidence>
<name>A0A0G4J0F6_PLABS</name>
<reference evidence="2 3" key="1">
    <citation type="submission" date="2015-02" db="EMBL/GenBank/DDBJ databases">
        <authorList>
            <person name="Chooi Y.-H."/>
        </authorList>
    </citation>
    <scope>NUCLEOTIDE SEQUENCE [LARGE SCALE GENOMIC DNA]</scope>
    <source>
        <strain evidence="2">E3</strain>
    </source>
</reference>
<evidence type="ECO:0000313" key="3">
    <source>
        <dbReference type="Proteomes" id="UP000039324"/>
    </source>
</evidence>
<protein>
    <submittedName>
        <fullName evidence="2">Uncharacterized protein</fullName>
    </submittedName>
</protein>
<feature type="compositionally biased region" description="Gly residues" evidence="1">
    <location>
        <begin position="106"/>
        <end position="116"/>
    </location>
</feature>
<sequence>MRLFVLVRRCHPGAGAVSVDACDGLPSVIDVIRAGGRLTATPDLDVLASHTRTSPAHRFGCRPSCRRRPRHRVPVLLPVRLPVCRHAILRCWGPRRNQLPAHPRAGGSGAEGDGRR</sequence>
<evidence type="ECO:0000256" key="1">
    <source>
        <dbReference type="SAM" id="MobiDB-lite"/>
    </source>
</evidence>
<proteinExistence type="predicted"/>
<keyword evidence="3" id="KW-1185">Reference proteome</keyword>
<gene>
    <name evidence="2" type="ORF">PBRA_008382</name>
</gene>